<evidence type="ECO:0000256" key="2">
    <source>
        <dbReference type="ARBA" id="ARBA00022670"/>
    </source>
</evidence>
<comment type="similarity">
    <text evidence="1">Belongs to the peptidase C1 family.</text>
</comment>
<evidence type="ECO:0000313" key="6">
    <source>
        <dbReference type="Proteomes" id="UP000515121"/>
    </source>
</evidence>
<evidence type="ECO:0000256" key="4">
    <source>
        <dbReference type="ARBA" id="ARBA00022807"/>
    </source>
</evidence>
<keyword evidence="3" id="KW-0378">Hydrolase</keyword>
<proteinExistence type="inferred from homology"/>
<keyword evidence="6" id="KW-1185">Reference proteome</keyword>
<dbReference type="InterPro" id="IPR038765">
    <property type="entry name" value="Papain-like_cys_pep_sf"/>
</dbReference>
<organism evidence="6 7">
    <name type="scientific">Durio zibethinus</name>
    <name type="common">Durian</name>
    <dbReference type="NCBI Taxonomy" id="66656"/>
    <lineage>
        <taxon>Eukaryota</taxon>
        <taxon>Viridiplantae</taxon>
        <taxon>Streptophyta</taxon>
        <taxon>Embryophyta</taxon>
        <taxon>Tracheophyta</taxon>
        <taxon>Spermatophyta</taxon>
        <taxon>Magnoliopsida</taxon>
        <taxon>eudicotyledons</taxon>
        <taxon>Gunneridae</taxon>
        <taxon>Pentapetalae</taxon>
        <taxon>rosids</taxon>
        <taxon>malvids</taxon>
        <taxon>Malvales</taxon>
        <taxon>Malvaceae</taxon>
        <taxon>Helicteroideae</taxon>
        <taxon>Durio</taxon>
    </lineage>
</organism>
<dbReference type="KEGG" id="dzi:111300864"/>
<dbReference type="GeneID" id="111300864"/>
<dbReference type="InterPro" id="IPR013128">
    <property type="entry name" value="Peptidase_C1A"/>
</dbReference>
<dbReference type="InterPro" id="IPR000668">
    <property type="entry name" value="Peptidase_C1A_C"/>
</dbReference>
<gene>
    <name evidence="7" type="primary">LOC111300864</name>
</gene>
<protein>
    <submittedName>
        <fullName evidence="7">KDEL-tailed cysteine endopeptidase CEP3-like</fullName>
    </submittedName>
</protein>
<evidence type="ECO:0000256" key="1">
    <source>
        <dbReference type="ARBA" id="ARBA00008455"/>
    </source>
</evidence>
<evidence type="ECO:0000313" key="7">
    <source>
        <dbReference type="RefSeq" id="XP_022752195.1"/>
    </source>
</evidence>
<dbReference type="Proteomes" id="UP000515121">
    <property type="component" value="Unplaced"/>
</dbReference>
<dbReference type="SUPFAM" id="SSF54001">
    <property type="entry name" value="Cysteine proteinases"/>
    <property type="match status" value="1"/>
</dbReference>
<keyword evidence="4" id="KW-0788">Thiol protease</keyword>
<dbReference type="Gene3D" id="3.90.70.10">
    <property type="entry name" value="Cysteine proteinases"/>
    <property type="match status" value="1"/>
</dbReference>
<sequence>MAAIVVLESVRKRHPRFQHEKLKILSPQMLIDCLCEDPPREKTDPDTGCYIPTVNKAFDWLKENSLQSEADYPYLFQPKDSLKIKDYLKIKGHERTKLLQRVARHPVAAVIDITKELLALKDKIYEGPAMKSEGDPARHAVVIIGYGRMR</sequence>
<name>A0A6P5ZIA8_DURZI</name>
<dbReference type="OrthoDB" id="1651340at2759"/>
<reference evidence="7" key="1">
    <citation type="submission" date="2025-08" db="UniProtKB">
        <authorList>
            <consortium name="RefSeq"/>
        </authorList>
    </citation>
    <scope>IDENTIFICATION</scope>
    <source>
        <tissue evidence="7">Fruit stalk</tissue>
    </source>
</reference>
<dbReference type="AlphaFoldDB" id="A0A6P5ZIA8"/>
<keyword evidence="2" id="KW-0645">Protease</keyword>
<dbReference type="RefSeq" id="XP_022752195.1">
    <property type="nucleotide sequence ID" value="XM_022896460.1"/>
</dbReference>
<dbReference type="GO" id="GO:0008234">
    <property type="term" value="F:cysteine-type peptidase activity"/>
    <property type="evidence" value="ECO:0007669"/>
    <property type="project" value="UniProtKB-KW"/>
</dbReference>
<dbReference type="GO" id="GO:0006508">
    <property type="term" value="P:proteolysis"/>
    <property type="evidence" value="ECO:0007669"/>
    <property type="project" value="UniProtKB-KW"/>
</dbReference>
<accession>A0A6P5ZIA8</accession>
<dbReference type="PANTHER" id="PTHR12411">
    <property type="entry name" value="CYSTEINE PROTEASE FAMILY C1-RELATED"/>
    <property type="match status" value="1"/>
</dbReference>
<feature type="domain" description="Peptidase C1A papain C-terminal" evidence="5">
    <location>
        <begin position="8"/>
        <end position="148"/>
    </location>
</feature>
<evidence type="ECO:0000256" key="3">
    <source>
        <dbReference type="ARBA" id="ARBA00022801"/>
    </source>
</evidence>
<evidence type="ECO:0000259" key="5">
    <source>
        <dbReference type="Pfam" id="PF00112"/>
    </source>
</evidence>
<dbReference type="Pfam" id="PF00112">
    <property type="entry name" value="Peptidase_C1"/>
    <property type="match status" value="1"/>
</dbReference>